<dbReference type="InterPro" id="IPR058634">
    <property type="entry name" value="AaeA-lik-b-barrel"/>
</dbReference>
<reference evidence="4 5" key="1">
    <citation type="submission" date="2017-08" db="EMBL/GenBank/DDBJ databases">
        <title>Infants hospitalized years apart are colonized by the same room-sourced microbial strains.</title>
        <authorList>
            <person name="Brooks B."/>
            <person name="Olm M.R."/>
            <person name="Firek B.A."/>
            <person name="Baker R."/>
            <person name="Thomas B.C."/>
            <person name="Morowitz M.J."/>
            <person name="Banfield J.F."/>
        </authorList>
    </citation>
    <scope>NUCLEOTIDE SEQUENCE [LARGE SCALE GENOMIC DNA]</scope>
    <source>
        <strain evidence="4">S2_005_001_R2_27</strain>
    </source>
</reference>
<dbReference type="Pfam" id="PF25963">
    <property type="entry name" value="Beta-barrel_AAEA"/>
    <property type="match status" value="1"/>
</dbReference>
<dbReference type="Gene3D" id="1.10.287.470">
    <property type="entry name" value="Helix hairpin bin"/>
    <property type="match status" value="1"/>
</dbReference>
<protein>
    <submittedName>
        <fullName evidence="4">Multidrug transporter subunit MdtN</fullName>
    </submittedName>
</protein>
<dbReference type="NCBIfam" id="NF007785">
    <property type="entry name" value="PRK10476.1"/>
    <property type="match status" value="1"/>
</dbReference>
<dbReference type="PANTHER" id="PTHR30367:SF1">
    <property type="entry name" value="MULTIDRUG RESISTANCE PROTEIN MDTN"/>
    <property type="match status" value="1"/>
</dbReference>
<dbReference type="Gene3D" id="2.40.30.170">
    <property type="match status" value="1"/>
</dbReference>
<dbReference type="SUPFAM" id="SSF111369">
    <property type="entry name" value="HlyD-like secretion proteins"/>
    <property type="match status" value="2"/>
</dbReference>
<feature type="domain" description="Multidrug resistance protein MdtA-like barrel-sandwich hybrid" evidence="2">
    <location>
        <begin position="50"/>
        <end position="243"/>
    </location>
</feature>
<name>A0A2W5QZE0_ANCNO</name>
<dbReference type="Pfam" id="PF25917">
    <property type="entry name" value="BSH_RND"/>
    <property type="match status" value="1"/>
</dbReference>
<evidence type="ECO:0000259" key="2">
    <source>
        <dbReference type="Pfam" id="PF25917"/>
    </source>
</evidence>
<dbReference type="EMBL" id="QFQD01000034">
    <property type="protein sequence ID" value="PZQ82262.1"/>
    <property type="molecule type" value="Genomic_DNA"/>
</dbReference>
<evidence type="ECO:0000313" key="5">
    <source>
        <dbReference type="Proteomes" id="UP000248887"/>
    </source>
</evidence>
<organism evidence="4 5">
    <name type="scientific">Ancylobacter novellus</name>
    <name type="common">Thiobacillus novellus</name>
    <dbReference type="NCBI Taxonomy" id="921"/>
    <lineage>
        <taxon>Bacteria</taxon>
        <taxon>Pseudomonadati</taxon>
        <taxon>Pseudomonadota</taxon>
        <taxon>Alphaproteobacteria</taxon>
        <taxon>Hyphomicrobiales</taxon>
        <taxon>Xanthobacteraceae</taxon>
        <taxon>Ancylobacter</taxon>
    </lineage>
</organism>
<keyword evidence="1" id="KW-1133">Transmembrane helix</keyword>
<dbReference type="InterPro" id="IPR050393">
    <property type="entry name" value="MFP_Efflux_Pump"/>
</dbReference>
<evidence type="ECO:0000313" key="4">
    <source>
        <dbReference type="EMBL" id="PZQ82262.1"/>
    </source>
</evidence>
<evidence type="ECO:0000256" key="1">
    <source>
        <dbReference type="SAM" id="Phobius"/>
    </source>
</evidence>
<gene>
    <name evidence="4" type="ORF">DI549_12000</name>
</gene>
<keyword evidence="1" id="KW-0812">Transmembrane</keyword>
<feature type="transmembrane region" description="Helical" evidence="1">
    <location>
        <begin position="12"/>
        <end position="33"/>
    </location>
</feature>
<dbReference type="Gene3D" id="2.40.50.100">
    <property type="match status" value="1"/>
</dbReference>
<dbReference type="PANTHER" id="PTHR30367">
    <property type="entry name" value="P-HYDROXYBENZOIC ACID EFFLUX PUMP SUBUNIT AAEA-RELATED"/>
    <property type="match status" value="1"/>
</dbReference>
<proteinExistence type="predicted"/>
<comment type="caution">
    <text evidence="4">The sequence shown here is derived from an EMBL/GenBank/DDBJ whole genome shotgun (WGS) entry which is preliminary data.</text>
</comment>
<evidence type="ECO:0000259" key="3">
    <source>
        <dbReference type="Pfam" id="PF25963"/>
    </source>
</evidence>
<sequence>MAASAYSHKRSLLGTSVAALIIVGAIVLGWLYLHRAENNPLSEDAVLTANVINIASTVAGRIVALPVAENQKVTRGELLFAIDPEPYRLAADQARADLRFAEATRDGQRRTISAERSNAAIAAEQVTRARTNLALAEQTLARLTPLLPKGYVTAQQVDDARTARDDARTSLAQANRQAEAADSLVSTLDASDALVEARRAALAIAERALANTEVRAPHDGRIVGLTISTGEIVAPGQSIFTLVNTENWFASASFRETELPSIAVGDCARVYALADRSRAIAGTVEGIGWGVISEDVVNLPRGLPYVPKSLNWVRIVQRFPVRIRLIDPPEDLMRMGGSAVAIVNHGERC</sequence>
<dbReference type="InterPro" id="IPR058625">
    <property type="entry name" value="MdtA-like_BSH"/>
</dbReference>
<feature type="domain" description="p-hydroxybenzoic acid efflux pump subunit AaeA-like beta-barrel" evidence="3">
    <location>
        <begin position="250"/>
        <end position="342"/>
    </location>
</feature>
<keyword evidence="1" id="KW-0472">Membrane</keyword>
<dbReference type="Proteomes" id="UP000248887">
    <property type="component" value="Unassembled WGS sequence"/>
</dbReference>
<dbReference type="AlphaFoldDB" id="A0A2W5QZE0"/>
<accession>A0A2W5QZE0</accession>